<accession>X1S3G1</accession>
<dbReference type="EMBL" id="BARW01011480">
    <property type="protein sequence ID" value="GAI73701.1"/>
    <property type="molecule type" value="Genomic_DNA"/>
</dbReference>
<dbReference type="AlphaFoldDB" id="X1S3G1"/>
<gene>
    <name evidence="1" type="ORF">S12H4_22123</name>
</gene>
<evidence type="ECO:0000313" key="1">
    <source>
        <dbReference type="EMBL" id="GAI73701.1"/>
    </source>
</evidence>
<feature type="non-terminal residue" evidence="1">
    <location>
        <position position="30"/>
    </location>
</feature>
<protein>
    <submittedName>
        <fullName evidence="1">Uncharacterized protein</fullName>
    </submittedName>
</protein>
<reference evidence="1" key="1">
    <citation type="journal article" date="2014" name="Front. Microbiol.">
        <title>High frequency of phylogenetically diverse reductive dehalogenase-homologous genes in deep subseafloor sedimentary metagenomes.</title>
        <authorList>
            <person name="Kawai M."/>
            <person name="Futagami T."/>
            <person name="Toyoda A."/>
            <person name="Takaki Y."/>
            <person name="Nishi S."/>
            <person name="Hori S."/>
            <person name="Arai W."/>
            <person name="Tsubouchi T."/>
            <person name="Morono Y."/>
            <person name="Uchiyama I."/>
            <person name="Ito T."/>
            <person name="Fujiyama A."/>
            <person name="Inagaki F."/>
            <person name="Takami H."/>
        </authorList>
    </citation>
    <scope>NUCLEOTIDE SEQUENCE</scope>
    <source>
        <strain evidence="1">Expedition CK06-06</strain>
    </source>
</reference>
<comment type="caution">
    <text evidence="1">The sequence shown here is derived from an EMBL/GenBank/DDBJ whole genome shotgun (WGS) entry which is preliminary data.</text>
</comment>
<organism evidence="1">
    <name type="scientific">marine sediment metagenome</name>
    <dbReference type="NCBI Taxonomy" id="412755"/>
    <lineage>
        <taxon>unclassified sequences</taxon>
        <taxon>metagenomes</taxon>
        <taxon>ecological metagenomes</taxon>
    </lineage>
</organism>
<proteinExistence type="predicted"/>
<name>X1S3G1_9ZZZZ</name>
<sequence length="30" mass="3292">MARETSQICIDEIEANSVLARDLITASNAR</sequence>